<evidence type="ECO:0000259" key="5">
    <source>
        <dbReference type="Pfam" id="PF25917"/>
    </source>
</evidence>
<dbReference type="Gene3D" id="2.40.50.100">
    <property type="match status" value="1"/>
</dbReference>
<dbReference type="Pfam" id="PF25917">
    <property type="entry name" value="BSH_RND"/>
    <property type="match status" value="1"/>
</dbReference>
<evidence type="ECO:0000256" key="1">
    <source>
        <dbReference type="ARBA" id="ARBA00009477"/>
    </source>
</evidence>
<dbReference type="PANTHER" id="PTHR30469:SF12">
    <property type="entry name" value="MULTIDRUG RESISTANCE PROTEIN MDTA"/>
    <property type="match status" value="1"/>
</dbReference>
<keyword evidence="4" id="KW-0812">Transmembrane</keyword>
<dbReference type="InterPro" id="IPR058625">
    <property type="entry name" value="MdtA-like_BSH"/>
</dbReference>
<keyword evidence="4" id="KW-0472">Membrane</keyword>
<proteinExistence type="inferred from homology"/>
<feature type="transmembrane region" description="Helical" evidence="4">
    <location>
        <begin position="39"/>
        <end position="57"/>
    </location>
</feature>
<evidence type="ECO:0000313" key="7">
    <source>
        <dbReference type="Proteomes" id="UP000255509"/>
    </source>
</evidence>
<dbReference type="Proteomes" id="UP000255509">
    <property type="component" value="Unassembled WGS sequence"/>
</dbReference>
<keyword evidence="4" id="KW-1133">Transmembrane helix</keyword>
<evidence type="ECO:0000256" key="4">
    <source>
        <dbReference type="SAM" id="Phobius"/>
    </source>
</evidence>
<feature type="region of interest" description="Disordered" evidence="3">
    <location>
        <begin position="207"/>
        <end position="238"/>
    </location>
</feature>
<sequence>MFHNSSIFLPSLLTTIEEATFRKTFQDEKLIPMKGSNTFRWAIAIGVVVAAAAFWFWHSRSESPTAAPGVAAQAPHTASAGRRGMRDGPLAPVQAATATTQAVPRYLSGLGTVTAANTVTVRSRVDGQLIALHFQEGQQVNAGDLLAQIDPSQFKVALAQAQGQLAKDNATLANARRDLARYQQLAKPIWFPVRNWMRNRRWSTKPREPLKRMKLMSPARSYSSTGVVSRPRSRDAWV</sequence>
<comment type="similarity">
    <text evidence="1">Belongs to the membrane fusion protein (MFP) (TC 8.A.1) family.</text>
</comment>
<dbReference type="GO" id="GO:0015562">
    <property type="term" value="F:efflux transmembrane transporter activity"/>
    <property type="evidence" value="ECO:0007669"/>
    <property type="project" value="TreeGrafter"/>
</dbReference>
<feature type="coiled-coil region" evidence="2">
    <location>
        <begin position="158"/>
        <end position="185"/>
    </location>
</feature>
<name>A0A379W6F6_SALET</name>
<evidence type="ECO:0000256" key="2">
    <source>
        <dbReference type="SAM" id="Coils"/>
    </source>
</evidence>
<dbReference type="SUPFAM" id="SSF111369">
    <property type="entry name" value="HlyD-like secretion proteins"/>
    <property type="match status" value="1"/>
</dbReference>
<evidence type="ECO:0000256" key="3">
    <source>
        <dbReference type="SAM" id="MobiDB-lite"/>
    </source>
</evidence>
<reference evidence="6 7" key="1">
    <citation type="submission" date="2018-06" db="EMBL/GenBank/DDBJ databases">
        <authorList>
            <consortium name="Pathogen Informatics"/>
            <person name="Doyle S."/>
        </authorList>
    </citation>
    <scope>NUCLEOTIDE SEQUENCE [LARGE SCALE GENOMIC DNA]</scope>
    <source>
        <strain evidence="6 7">NCTC8258</strain>
    </source>
</reference>
<organism evidence="6 7">
    <name type="scientific">Salmonella enterica I</name>
    <dbReference type="NCBI Taxonomy" id="59201"/>
    <lineage>
        <taxon>Bacteria</taxon>
        <taxon>Pseudomonadati</taxon>
        <taxon>Pseudomonadota</taxon>
        <taxon>Gammaproteobacteria</taxon>
        <taxon>Enterobacterales</taxon>
        <taxon>Enterobacteriaceae</taxon>
        <taxon>Salmonella</taxon>
    </lineage>
</organism>
<dbReference type="PANTHER" id="PTHR30469">
    <property type="entry name" value="MULTIDRUG RESISTANCE PROTEIN MDTA"/>
    <property type="match status" value="1"/>
</dbReference>
<dbReference type="EMBL" id="UGXS01000004">
    <property type="protein sequence ID" value="SUH14842.1"/>
    <property type="molecule type" value="Genomic_DNA"/>
</dbReference>
<dbReference type="GO" id="GO:1990281">
    <property type="term" value="C:efflux pump complex"/>
    <property type="evidence" value="ECO:0007669"/>
    <property type="project" value="TreeGrafter"/>
</dbReference>
<protein>
    <submittedName>
        <fullName evidence="6">Efflux system protein</fullName>
    </submittedName>
</protein>
<keyword evidence="2" id="KW-0175">Coiled coil</keyword>
<dbReference type="Gene3D" id="1.10.287.470">
    <property type="entry name" value="Helix hairpin bin"/>
    <property type="match status" value="1"/>
</dbReference>
<feature type="domain" description="Multidrug resistance protein MdtA-like barrel-sandwich hybrid" evidence="5">
    <location>
        <begin position="117"/>
        <end position="184"/>
    </location>
</feature>
<feature type="region of interest" description="Disordered" evidence="3">
    <location>
        <begin position="63"/>
        <end position="89"/>
    </location>
</feature>
<evidence type="ECO:0000313" key="6">
    <source>
        <dbReference type="EMBL" id="SUH14842.1"/>
    </source>
</evidence>
<accession>A0A379W6F6</accession>
<dbReference type="AlphaFoldDB" id="A0A379W6F6"/>
<gene>
    <name evidence="6" type="primary">mdtE_1</name>
    <name evidence="6" type="ORF">NCTC8258_02538</name>
</gene>